<dbReference type="PANTHER" id="PTHR11309:SF126">
    <property type="entry name" value="FRIZZLED-2"/>
    <property type="match status" value="1"/>
</dbReference>
<organism evidence="7 8">
    <name type="scientific">Pinctada imbricata</name>
    <name type="common">Atlantic pearl-oyster</name>
    <name type="synonym">Pinctada martensii</name>
    <dbReference type="NCBI Taxonomy" id="66713"/>
    <lineage>
        <taxon>Eukaryota</taxon>
        <taxon>Metazoa</taxon>
        <taxon>Spiralia</taxon>
        <taxon>Lophotrochozoa</taxon>
        <taxon>Mollusca</taxon>
        <taxon>Bivalvia</taxon>
        <taxon>Autobranchia</taxon>
        <taxon>Pteriomorphia</taxon>
        <taxon>Pterioida</taxon>
        <taxon>Pterioidea</taxon>
        <taxon>Pteriidae</taxon>
        <taxon>Pinctada</taxon>
    </lineage>
</organism>
<dbReference type="InterPro" id="IPR036790">
    <property type="entry name" value="Frizzled_dom_sf"/>
</dbReference>
<dbReference type="CDD" id="cd07066">
    <property type="entry name" value="CRD_FZ"/>
    <property type="match status" value="1"/>
</dbReference>
<evidence type="ECO:0000313" key="7">
    <source>
        <dbReference type="EMBL" id="KAK3094629.1"/>
    </source>
</evidence>
<keyword evidence="1" id="KW-0217">Developmental protein</keyword>
<gene>
    <name evidence="7" type="ORF">FSP39_004215</name>
</gene>
<comment type="caution">
    <text evidence="7">The sequence shown here is derived from an EMBL/GenBank/DDBJ whole genome shotgun (WGS) entry which is preliminary data.</text>
</comment>
<evidence type="ECO:0000256" key="3">
    <source>
        <dbReference type="PROSITE-ProRule" id="PRU00090"/>
    </source>
</evidence>
<protein>
    <recommendedName>
        <fullName evidence="6">FZ domain-containing protein</fullName>
    </recommendedName>
</protein>
<keyword evidence="2" id="KW-1015">Disulfide bond</keyword>
<evidence type="ECO:0000256" key="5">
    <source>
        <dbReference type="SAM" id="SignalP"/>
    </source>
</evidence>
<dbReference type="PROSITE" id="PS50038">
    <property type="entry name" value="FZ"/>
    <property type="match status" value="2"/>
</dbReference>
<feature type="signal peptide" evidence="5">
    <location>
        <begin position="1"/>
        <end position="21"/>
    </location>
</feature>
<evidence type="ECO:0000259" key="6">
    <source>
        <dbReference type="PROSITE" id="PS50038"/>
    </source>
</evidence>
<dbReference type="GO" id="GO:0035567">
    <property type="term" value="P:non-canonical Wnt signaling pathway"/>
    <property type="evidence" value="ECO:0007669"/>
    <property type="project" value="TreeGrafter"/>
</dbReference>
<feature type="region of interest" description="Disordered" evidence="4">
    <location>
        <begin position="138"/>
        <end position="165"/>
    </location>
</feature>
<dbReference type="Proteomes" id="UP001186944">
    <property type="component" value="Unassembled WGS sequence"/>
</dbReference>
<evidence type="ECO:0000256" key="4">
    <source>
        <dbReference type="SAM" id="MobiDB-lite"/>
    </source>
</evidence>
<feature type="compositionally biased region" description="Basic residues" evidence="4">
    <location>
        <begin position="138"/>
        <end position="154"/>
    </location>
</feature>
<comment type="caution">
    <text evidence="3">Lacks conserved residue(s) required for the propagation of feature annotation.</text>
</comment>
<dbReference type="GO" id="GO:0060070">
    <property type="term" value="P:canonical Wnt signaling pathway"/>
    <property type="evidence" value="ECO:0007669"/>
    <property type="project" value="TreeGrafter"/>
</dbReference>
<dbReference type="EMBL" id="VSWD01000008">
    <property type="protein sequence ID" value="KAK3094629.1"/>
    <property type="molecule type" value="Genomic_DNA"/>
</dbReference>
<feature type="domain" description="FZ" evidence="6">
    <location>
        <begin position="171"/>
        <end position="294"/>
    </location>
</feature>
<keyword evidence="5" id="KW-0732">Signal</keyword>
<dbReference type="SUPFAM" id="SSF63501">
    <property type="entry name" value="Frizzled cysteine-rich domain"/>
    <property type="match status" value="2"/>
</dbReference>
<sequence length="302" mass="34979">MVLKVVLFVILLFVSCDVVEGDCEEIMVPMCRGLVGYTHTKLPNKFNHTTQTEVYSALEKFWPVMDSPCSGNFRLLACGTYLPKCTTNRRGVDITMEPCKVTCMRAKGNCKQTITDLSINPKWPDEFKCRNYVIRSRRRPRQPRQTPRRRRRRQPCIPPLRRREERSRTTFTRAYCDTNAFSMCQNITFLSATLPNHFNQTNRALLEQEMLQYEPIFDCHPNFRFLLCGVFMPFCMNENSLAEMSVLPCNETCLEVRNQCRSAHEATFGGIPWPGKLQCHRLPSGSNRQRCATPTDPVFLNI</sequence>
<feature type="chain" id="PRO_5041724438" description="FZ domain-containing protein" evidence="5">
    <location>
        <begin position="22"/>
        <end position="302"/>
    </location>
</feature>
<dbReference type="InterPro" id="IPR020067">
    <property type="entry name" value="Frizzled_dom"/>
</dbReference>
<evidence type="ECO:0000313" key="8">
    <source>
        <dbReference type="Proteomes" id="UP001186944"/>
    </source>
</evidence>
<reference evidence="7" key="1">
    <citation type="submission" date="2019-08" db="EMBL/GenBank/DDBJ databases">
        <title>The improved chromosome-level genome for the pearl oyster Pinctada fucata martensii using PacBio sequencing and Hi-C.</title>
        <authorList>
            <person name="Zheng Z."/>
        </authorList>
    </citation>
    <scope>NUCLEOTIDE SEQUENCE</scope>
    <source>
        <strain evidence="7">ZZ-2019</strain>
        <tissue evidence="7">Adductor muscle</tissue>
    </source>
</reference>
<dbReference type="GO" id="GO:0042813">
    <property type="term" value="F:Wnt receptor activity"/>
    <property type="evidence" value="ECO:0007669"/>
    <property type="project" value="TreeGrafter"/>
</dbReference>
<dbReference type="Pfam" id="PF01392">
    <property type="entry name" value="Fz"/>
    <property type="match status" value="2"/>
</dbReference>
<dbReference type="Gene3D" id="1.10.2000.10">
    <property type="entry name" value="Frizzled cysteine-rich domain"/>
    <property type="match status" value="2"/>
</dbReference>
<dbReference type="AlphaFoldDB" id="A0AA88Y943"/>
<evidence type="ECO:0000256" key="2">
    <source>
        <dbReference type="ARBA" id="ARBA00023157"/>
    </source>
</evidence>
<dbReference type="InterPro" id="IPR015526">
    <property type="entry name" value="Frizzled/SFRP"/>
</dbReference>
<dbReference type="SMART" id="SM00063">
    <property type="entry name" value="FRI"/>
    <property type="match status" value="2"/>
</dbReference>
<dbReference type="PANTHER" id="PTHR11309">
    <property type="entry name" value="FRIZZLED"/>
    <property type="match status" value="1"/>
</dbReference>
<dbReference type="PROSITE" id="PS51257">
    <property type="entry name" value="PROKAR_LIPOPROTEIN"/>
    <property type="match status" value="1"/>
</dbReference>
<keyword evidence="8" id="KW-1185">Reference proteome</keyword>
<dbReference type="GO" id="GO:0005886">
    <property type="term" value="C:plasma membrane"/>
    <property type="evidence" value="ECO:0007669"/>
    <property type="project" value="TreeGrafter"/>
</dbReference>
<evidence type="ECO:0000256" key="1">
    <source>
        <dbReference type="ARBA" id="ARBA00022473"/>
    </source>
</evidence>
<feature type="domain" description="FZ" evidence="6">
    <location>
        <begin position="18"/>
        <end position="159"/>
    </location>
</feature>
<accession>A0AA88Y943</accession>
<dbReference type="GO" id="GO:0017147">
    <property type="term" value="F:Wnt-protein binding"/>
    <property type="evidence" value="ECO:0007669"/>
    <property type="project" value="TreeGrafter"/>
</dbReference>
<proteinExistence type="predicted"/>
<name>A0AA88Y943_PINIB</name>